<feature type="transmembrane region" description="Helical" evidence="1">
    <location>
        <begin position="224"/>
        <end position="243"/>
    </location>
</feature>
<evidence type="ECO:0000256" key="1">
    <source>
        <dbReference type="SAM" id="Phobius"/>
    </source>
</evidence>
<feature type="transmembrane region" description="Helical" evidence="1">
    <location>
        <begin position="170"/>
        <end position="193"/>
    </location>
</feature>
<keyword evidence="2" id="KW-0436">Ligase</keyword>
<keyword evidence="3" id="KW-1185">Reference proteome</keyword>
<keyword evidence="1" id="KW-1133">Transmembrane helix</keyword>
<feature type="transmembrane region" description="Helical" evidence="1">
    <location>
        <begin position="69"/>
        <end position="88"/>
    </location>
</feature>
<keyword evidence="1" id="KW-0472">Membrane</keyword>
<feature type="transmembrane region" description="Helical" evidence="1">
    <location>
        <begin position="387"/>
        <end position="410"/>
    </location>
</feature>
<feature type="transmembrane region" description="Helical" evidence="1">
    <location>
        <begin position="250"/>
        <end position="271"/>
    </location>
</feature>
<dbReference type="GO" id="GO:0016874">
    <property type="term" value="F:ligase activity"/>
    <property type="evidence" value="ECO:0007669"/>
    <property type="project" value="UniProtKB-KW"/>
</dbReference>
<comment type="caution">
    <text evidence="2">The sequence shown here is derived from an EMBL/GenBank/DDBJ whole genome shotgun (WGS) entry which is preliminary data.</text>
</comment>
<dbReference type="Proteomes" id="UP001597040">
    <property type="component" value="Unassembled WGS sequence"/>
</dbReference>
<name>A0ABW3LFJ4_9BACI</name>
<feature type="transmembrane region" description="Helical" evidence="1">
    <location>
        <begin position="416"/>
        <end position="434"/>
    </location>
</feature>
<sequence length="444" mass="49773">MNLELQKNHKVTSKIETMLIYFLLLQPVLDVMAYFNIPVSIVFRVLAMGVGFIYILLQPNTRLKRLSIMYIAVLALFMATHFMINYMMKIQFTASLEMTYMIKTVFFVELLIVYLFVMKSFSIRESWQRIVQVCIFINMAIIGVVMLVASLTNTGKRSYGSLAKEGHSGWFFSGNELSVILAMGFSVMILYFVNRKTVRHKITLLPIIGLVIWAMLTVGTKVSFGAVIIVLGVAILLSILEVIRRKKDVLNVTILSTLLLVTIVVTPSSPIGNNLNLTFGLNFTNEENGSFIDEEDQLEAKQLQQDLLSGRNDFLNNVKEQYGKAPLSQKVFGMGIGGNYVDAPKLIEMDGLDWYYNFGFLGFVLLILPLVYIGYHILATILKTRLNILNVSIIFVGLSICLGLGSALVAGHVLSSPASGIYLATLIGYLYVITKQQRSDYIKK</sequence>
<feature type="transmembrane region" description="Helical" evidence="1">
    <location>
        <begin position="100"/>
        <end position="118"/>
    </location>
</feature>
<reference evidence="3" key="1">
    <citation type="journal article" date="2019" name="Int. J. Syst. Evol. Microbiol.">
        <title>The Global Catalogue of Microorganisms (GCM) 10K type strain sequencing project: providing services to taxonomists for standard genome sequencing and annotation.</title>
        <authorList>
            <consortium name="The Broad Institute Genomics Platform"/>
            <consortium name="The Broad Institute Genome Sequencing Center for Infectious Disease"/>
            <person name="Wu L."/>
            <person name="Ma J."/>
        </authorList>
    </citation>
    <scope>NUCLEOTIDE SEQUENCE [LARGE SCALE GENOMIC DNA]</scope>
    <source>
        <strain evidence="3">CCUG 56754</strain>
    </source>
</reference>
<feature type="transmembrane region" description="Helical" evidence="1">
    <location>
        <begin position="202"/>
        <end position="218"/>
    </location>
</feature>
<organism evidence="2 3">
    <name type="scientific">Virgibacillus byunsanensis</name>
    <dbReference type="NCBI Taxonomy" id="570945"/>
    <lineage>
        <taxon>Bacteria</taxon>
        <taxon>Bacillati</taxon>
        <taxon>Bacillota</taxon>
        <taxon>Bacilli</taxon>
        <taxon>Bacillales</taxon>
        <taxon>Bacillaceae</taxon>
        <taxon>Virgibacillus</taxon>
    </lineage>
</organism>
<gene>
    <name evidence="2" type="ORF">ACFQ3N_01695</name>
</gene>
<feature type="transmembrane region" description="Helical" evidence="1">
    <location>
        <begin position="130"/>
        <end position="150"/>
    </location>
</feature>
<feature type="transmembrane region" description="Helical" evidence="1">
    <location>
        <begin position="41"/>
        <end position="57"/>
    </location>
</feature>
<proteinExistence type="predicted"/>
<accession>A0ABW3LFJ4</accession>
<dbReference type="Pfam" id="PF13425">
    <property type="entry name" value="O-antigen_lig"/>
    <property type="match status" value="1"/>
</dbReference>
<feature type="transmembrane region" description="Helical" evidence="1">
    <location>
        <begin position="354"/>
        <end position="375"/>
    </location>
</feature>
<dbReference type="InterPro" id="IPR049504">
    <property type="entry name" value="O-antigen_lig"/>
</dbReference>
<keyword evidence="1" id="KW-0812">Transmembrane</keyword>
<dbReference type="RefSeq" id="WP_390358962.1">
    <property type="nucleotide sequence ID" value="NZ_JBHTKJ010000007.1"/>
</dbReference>
<protein>
    <submittedName>
        <fullName evidence="2">O-antigen ligase family protein</fullName>
    </submittedName>
</protein>
<dbReference type="EMBL" id="JBHTKJ010000007">
    <property type="protein sequence ID" value="MFD1037142.1"/>
    <property type="molecule type" value="Genomic_DNA"/>
</dbReference>
<evidence type="ECO:0000313" key="3">
    <source>
        <dbReference type="Proteomes" id="UP001597040"/>
    </source>
</evidence>
<evidence type="ECO:0000313" key="2">
    <source>
        <dbReference type="EMBL" id="MFD1037142.1"/>
    </source>
</evidence>